<feature type="domain" description="HTH lysR-type" evidence="5">
    <location>
        <begin position="3"/>
        <end position="59"/>
    </location>
</feature>
<dbReference type="Gene3D" id="3.40.190.290">
    <property type="match status" value="1"/>
</dbReference>
<dbReference type="InterPro" id="IPR036390">
    <property type="entry name" value="WH_DNA-bd_sf"/>
</dbReference>
<dbReference type="Pfam" id="PF00126">
    <property type="entry name" value="HTH_1"/>
    <property type="match status" value="1"/>
</dbReference>
<accession>A0ABW5U324</accession>
<evidence type="ECO:0000256" key="1">
    <source>
        <dbReference type="ARBA" id="ARBA00009437"/>
    </source>
</evidence>
<keyword evidence="7" id="KW-1185">Reference proteome</keyword>
<comment type="caution">
    <text evidence="6">The sequence shown here is derived from an EMBL/GenBank/DDBJ whole genome shotgun (WGS) entry which is preliminary data.</text>
</comment>
<evidence type="ECO:0000256" key="2">
    <source>
        <dbReference type="ARBA" id="ARBA00023015"/>
    </source>
</evidence>
<organism evidence="6 7">
    <name type="scientific">Sulfitobacter aestuarii</name>
    <dbReference type="NCBI Taxonomy" id="2161676"/>
    <lineage>
        <taxon>Bacteria</taxon>
        <taxon>Pseudomonadati</taxon>
        <taxon>Pseudomonadota</taxon>
        <taxon>Alphaproteobacteria</taxon>
        <taxon>Rhodobacterales</taxon>
        <taxon>Roseobacteraceae</taxon>
        <taxon>Sulfitobacter</taxon>
    </lineage>
</organism>
<protein>
    <submittedName>
        <fullName evidence="6">LysR family transcriptional regulator</fullName>
    </submittedName>
</protein>
<dbReference type="InterPro" id="IPR000847">
    <property type="entry name" value="LysR_HTH_N"/>
</dbReference>
<evidence type="ECO:0000259" key="5">
    <source>
        <dbReference type="PROSITE" id="PS50931"/>
    </source>
</evidence>
<evidence type="ECO:0000256" key="4">
    <source>
        <dbReference type="ARBA" id="ARBA00023163"/>
    </source>
</evidence>
<dbReference type="SUPFAM" id="SSF46785">
    <property type="entry name" value="Winged helix' DNA-binding domain"/>
    <property type="match status" value="1"/>
</dbReference>
<dbReference type="RefSeq" id="WP_386374277.1">
    <property type="nucleotide sequence ID" value="NZ_JBHUMP010000008.1"/>
</dbReference>
<dbReference type="Gene3D" id="1.10.10.10">
    <property type="entry name" value="Winged helix-like DNA-binding domain superfamily/Winged helix DNA-binding domain"/>
    <property type="match status" value="1"/>
</dbReference>
<keyword evidence="3" id="KW-0238">DNA-binding</keyword>
<reference evidence="7" key="1">
    <citation type="journal article" date="2019" name="Int. J. Syst. Evol. Microbiol.">
        <title>The Global Catalogue of Microorganisms (GCM) 10K type strain sequencing project: providing services to taxonomists for standard genome sequencing and annotation.</title>
        <authorList>
            <consortium name="The Broad Institute Genomics Platform"/>
            <consortium name="The Broad Institute Genome Sequencing Center for Infectious Disease"/>
            <person name="Wu L."/>
            <person name="Ma J."/>
        </authorList>
    </citation>
    <scope>NUCLEOTIDE SEQUENCE [LARGE SCALE GENOMIC DNA]</scope>
    <source>
        <strain evidence="7">TISTR 2562</strain>
    </source>
</reference>
<comment type="similarity">
    <text evidence="1">Belongs to the LysR transcriptional regulatory family.</text>
</comment>
<keyword evidence="2" id="KW-0805">Transcription regulation</keyword>
<dbReference type="PANTHER" id="PTHR30419">
    <property type="entry name" value="HTH-TYPE TRANSCRIPTIONAL REGULATOR YBHD"/>
    <property type="match status" value="1"/>
</dbReference>
<name>A0ABW5U324_9RHOB</name>
<evidence type="ECO:0000256" key="3">
    <source>
        <dbReference type="ARBA" id="ARBA00023125"/>
    </source>
</evidence>
<keyword evidence="4" id="KW-0804">Transcription</keyword>
<dbReference type="InterPro" id="IPR005119">
    <property type="entry name" value="LysR_subst-bd"/>
</dbReference>
<gene>
    <name evidence="6" type="ORF">ACFSUD_10845</name>
</gene>
<dbReference type="InterPro" id="IPR050950">
    <property type="entry name" value="HTH-type_LysR_regulators"/>
</dbReference>
<dbReference type="SUPFAM" id="SSF53850">
    <property type="entry name" value="Periplasmic binding protein-like II"/>
    <property type="match status" value="1"/>
</dbReference>
<dbReference type="Pfam" id="PF03466">
    <property type="entry name" value="LysR_substrate"/>
    <property type="match status" value="1"/>
</dbReference>
<dbReference type="InterPro" id="IPR036388">
    <property type="entry name" value="WH-like_DNA-bd_sf"/>
</dbReference>
<dbReference type="EMBL" id="JBHUMP010000008">
    <property type="protein sequence ID" value="MFD2740069.1"/>
    <property type="molecule type" value="Genomic_DNA"/>
</dbReference>
<dbReference type="Proteomes" id="UP001597474">
    <property type="component" value="Unassembled WGS sequence"/>
</dbReference>
<dbReference type="PROSITE" id="PS50931">
    <property type="entry name" value="HTH_LYSR"/>
    <property type="match status" value="1"/>
</dbReference>
<evidence type="ECO:0000313" key="7">
    <source>
        <dbReference type="Proteomes" id="UP001597474"/>
    </source>
</evidence>
<evidence type="ECO:0000313" key="6">
    <source>
        <dbReference type="EMBL" id="MFD2740069.1"/>
    </source>
</evidence>
<proteinExistence type="inferred from homology"/>
<dbReference type="PANTHER" id="PTHR30419:SF8">
    <property type="entry name" value="NITROGEN ASSIMILATION TRANSCRIPTIONAL ACTIVATOR-RELATED"/>
    <property type="match status" value="1"/>
</dbReference>
<sequence>MVIKTEMLRYFVAVAQSGNLADAAERVGRTPSAVSMMLKHFEAHLGRPLFESERKSKLTALGTFVLAEARRELEHFDRTVASIESYARADTGLVRVAAIPSVATSILPEAISRFLAAHGDVKVHVRDMESGFVLRELEAERADLGYGSLLSPVAGLVGEVLFSDRFGAVCAADHPLRDCPLPLSWEDLGAFRFITNGVCSQIETPEFREILARSQLSVLSTTANLSVVRAGAGITIFPEFVLKDIDEGLCFLPLADAGLKRQVHRIIRAHASLSPAAQSFHAVVEEVVAEMNVGMPHEAGEGTDSF</sequence>